<feature type="compositionally biased region" description="Acidic residues" evidence="1">
    <location>
        <begin position="211"/>
        <end position="241"/>
    </location>
</feature>
<dbReference type="Proteomes" id="UP001303760">
    <property type="component" value="Unassembled WGS sequence"/>
</dbReference>
<gene>
    <name evidence="2" type="ORF">C8A03DRAFT_47554</name>
</gene>
<proteinExistence type="predicted"/>
<keyword evidence="3" id="KW-1185">Reference proteome</keyword>
<comment type="caution">
    <text evidence="2">The sequence shown here is derived from an EMBL/GenBank/DDBJ whole genome shotgun (WGS) entry which is preliminary data.</text>
</comment>
<name>A0AAN7C3D6_9PEZI</name>
<accession>A0AAN7C3D6</accession>
<reference evidence="2" key="1">
    <citation type="journal article" date="2023" name="Mol. Phylogenet. Evol.">
        <title>Genome-scale phylogeny and comparative genomics of the fungal order Sordariales.</title>
        <authorList>
            <person name="Hensen N."/>
            <person name="Bonometti L."/>
            <person name="Westerberg I."/>
            <person name="Brannstrom I.O."/>
            <person name="Guillou S."/>
            <person name="Cros-Aarteil S."/>
            <person name="Calhoun S."/>
            <person name="Haridas S."/>
            <person name="Kuo A."/>
            <person name="Mondo S."/>
            <person name="Pangilinan J."/>
            <person name="Riley R."/>
            <person name="LaButti K."/>
            <person name="Andreopoulos B."/>
            <person name="Lipzen A."/>
            <person name="Chen C."/>
            <person name="Yan M."/>
            <person name="Daum C."/>
            <person name="Ng V."/>
            <person name="Clum A."/>
            <person name="Steindorff A."/>
            <person name="Ohm R.A."/>
            <person name="Martin F."/>
            <person name="Silar P."/>
            <person name="Natvig D.O."/>
            <person name="Lalanne C."/>
            <person name="Gautier V."/>
            <person name="Ament-Velasquez S.L."/>
            <person name="Kruys A."/>
            <person name="Hutchinson M.I."/>
            <person name="Powell A.J."/>
            <person name="Barry K."/>
            <person name="Miller A.N."/>
            <person name="Grigoriev I.V."/>
            <person name="Debuchy R."/>
            <person name="Gladieux P."/>
            <person name="Hiltunen Thoren M."/>
            <person name="Johannesson H."/>
        </authorList>
    </citation>
    <scope>NUCLEOTIDE SEQUENCE</scope>
    <source>
        <strain evidence="2">CBS 532.94</strain>
    </source>
</reference>
<dbReference type="EMBL" id="MU860428">
    <property type="protein sequence ID" value="KAK4234022.1"/>
    <property type="molecule type" value="Genomic_DNA"/>
</dbReference>
<dbReference type="AlphaFoldDB" id="A0AAN7C3D6"/>
<evidence type="ECO:0000313" key="3">
    <source>
        <dbReference type="Proteomes" id="UP001303760"/>
    </source>
</evidence>
<protein>
    <submittedName>
        <fullName evidence="2">Uncharacterized protein</fullName>
    </submittedName>
</protein>
<sequence>MYRTFFIIGLGTKPVTTISASLTAAQKTRLHEVADLLLSIMHTLACMRYLQQDWIQPGPHNIDAQLPLYHSLGLDPSIIYLYSILHYLSQRYVDFFQGSSFADFRTESDVRDGRKSMHDSDTAAAHMRPWMTPLSMLGNHDSVILYDAKRHVIGIFDQIWGRSSDPNLYEGWVCESELDDGSRYLFKKVEEGRKVQCEAWELKEQMKRDQEEEEEGVDVDNEAKEDEDEEDEEDEDEDEGADVEKNYWDEMESRPAPNNSAGWEWDPELVTPVYRKHGWPSDSFDGDAFQVDQVRAVARARAEDIAQRPLAAVQTAEHYVKRQQEQEASVMPPRLARLAVAATVDEEWTVRWEIWQAERHTEDLRKKLKQAQETTERLCPNKQGPGDEELLLLELKEIQINLRVGQCTTSIGECEEEVAALRAWMGGLPDGAELAKRVAQGVVDARLDAIAHLVERRQGRIDRVEKLRESSA</sequence>
<evidence type="ECO:0000313" key="2">
    <source>
        <dbReference type="EMBL" id="KAK4234022.1"/>
    </source>
</evidence>
<feature type="region of interest" description="Disordered" evidence="1">
    <location>
        <begin position="205"/>
        <end position="242"/>
    </location>
</feature>
<organism evidence="2 3">
    <name type="scientific">Achaetomium macrosporum</name>
    <dbReference type="NCBI Taxonomy" id="79813"/>
    <lineage>
        <taxon>Eukaryota</taxon>
        <taxon>Fungi</taxon>
        <taxon>Dikarya</taxon>
        <taxon>Ascomycota</taxon>
        <taxon>Pezizomycotina</taxon>
        <taxon>Sordariomycetes</taxon>
        <taxon>Sordariomycetidae</taxon>
        <taxon>Sordariales</taxon>
        <taxon>Chaetomiaceae</taxon>
        <taxon>Achaetomium</taxon>
    </lineage>
</organism>
<reference evidence="2" key="2">
    <citation type="submission" date="2023-05" db="EMBL/GenBank/DDBJ databases">
        <authorList>
            <consortium name="Lawrence Berkeley National Laboratory"/>
            <person name="Steindorff A."/>
            <person name="Hensen N."/>
            <person name="Bonometti L."/>
            <person name="Westerberg I."/>
            <person name="Brannstrom I.O."/>
            <person name="Guillou S."/>
            <person name="Cros-Aarteil S."/>
            <person name="Calhoun S."/>
            <person name="Haridas S."/>
            <person name="Kuo A."/>
            <person name="Mondo S."/>
            <person name="Pangilinan J."/>
            <person name="Riley R."/>
            <person name="Labutti K."/>
            <person name="Andreopoulos B."/>
            <person name="Lipzen A."/>
            <person name="Chen C."/>
            <person name="Yanf M."/>
            <person name="Daum C."/>
            <person name="Ng V."/>
            <person name="Clum A."/>
            <person name="Ohm R."/>
            <person name="Martin F."/>
            <person name="Silar P."/>
            <person name="Natvig D."/>
            <person name="Lalanne C."/>
            <person name="Gautier V."/>
            <person name="Ament-Velasquez S.L."/>
            <person name="Kruys A."/>
            <person name="Hutchinson M.I."/>
            <person name="Powell A.J."/>
            <person name="Barry K."/>
            <person name="Miller A.N."/>
            <person name="Grigoriev I.V."/>
            <person name="Debuchy R."/>
            <person name="Gladieux P."/>
            <person name="Thoren M.H."/>
            <person name="Johannesson H."/>
        </authorList>
    </citation>
    <scope>NUCLEOTIDE SEQUENCE</scope>
    <source>
        <strain evidence="2">CBS 532.94</strain>
    </source>
</reference>
<evidence type="ECO:0000256" key="1">
    <source>
        <dbReference type="SAM" id="MobiDB-lite"/>
    </source>
</evidence>